<comment type="caution">
    <text evidence="1">The sequence shown here is derived from an EMBL/GenBank/DDBJ whole genome shotgun (WGS) entry which is preliminary data.</text>
</comment>
<protein>
    <submittedName>
        <fullName evidence="1">Uncharacterized protein</fullName>
    </submittedName>
</protein>
<dbReference type="STRING" id="177199.A0A420YE26"/>
<sequence>MPPRPAAPCSRALRRQLTSAPDNIWISDSLLAQAFERYCVVSREARRRACNVPGPLESRRRLGKRSIGGLNALQNPSGLPDWSLPVLDLSKWNWVPPTPLTLRQEKLQETDQPAGWPSIPLPRWLAEWVHTGDEATDTTGVGHIEGKAAVLGSRNAVGLLDGFQSIVHSGTLEEVDRACHALCRRLESDRVLFTGPEEQQNEVLDSLYNLSVAINVRFVDSSAGAVSLLAQVYSSLLASGAGISDKLGPDTSHRLLAQIVKIPVSDALCETLELFLRAVAPTTLREMDSILLDVLNKFFLFWSQEMPSHTQIKSLAGALSVLDQSTAKPLLRRAHMALLAQGDTGEIGCHARYAWLSILARTSVFKFTEFTKALSALFGKPTMAADISSRDICELLLDNWTSNRRLQHPRRVRDIYGKLTANDDSLSSGALAYALYTCDKHWEAKIVQIRDCLKMVGYLADFSTSLRHLSQSLAQQDQRLPPRLLRRLMPLCKDHRTALELHDLFAKLTTSFKGRQPRDSSVWEQYLLAAVSDGSTHAAEVCKLLRLCKKNEQTATVAEKLAFSFANSDQLDDRAALRYVTECATFLLRGGDKLPTMALEAIYRVVTRDLTRADWGRTSRLRWLVNTVHRECGSEMADKVAVMLHRWRTNIGTFKAREQRRLEQEERELEFRQQLREEKRVVQDEHSGAI</sequence>
<dbReference type="OrthoDB" id="5428038at2759"/>
<proteinExistence type="predicted"/>
<evidence type="ECO:0000313" key="1">
    <source>
        <dbReference type="EMBL" id="RKU46172.1"/>
    </source>
</evidence>
<gene>
    <name evidence="1" type="ORF">DL546_008373</name>
</gene>
<dbReference type="AlphaFoldDB" id="A0A420YE26"/>
<accession>A0A420YE26</accession>
<name>A0A420YE26_9PEZI</name>
<organism evidence="1 2">
    <name type="scientific">Coniochaeta pulveracea</name>
    <dbReference type="NCBI Taxonomy" id="177199"/>
    <lineage>
        <taxon>Eukaryota</taxon>
        <taxon>Fungi</taxon>
        <taxon>Dikarya</taxon>
        <taxon>Ascomycota</taxon>
        <taxon>Pezizomycotina</taxon>
        <taxon>Sordariomycetes</taxon>
        <taxon>Sordariomycetidae</taxon>
        <taxon>Coniochaetales</taxon>
        <taxon>Coniochaetaceae</taxon>
        <taxon>Coniochaeta</taxon>
    </lineage>
</organism>
<dbReference type="EMBL" id="QVQW01000016">
    <property type="protein sequence ID" value="RKU46172.1"/>
    <property type="molecule type" value="Genomic_DNA"/>
</dbReference>
<keyword evidence="2" id="KW-1185">Reference proteome</keyword>
<evidence type="ECO:0000313" key="2">
    <source>
        <dbReference type="Proteomes" id="UP000275385"/>
    </source>
</evidence>
<dbReference type="Proteomes" id="UP000275385">
    <property type="component" value="Unassembled WGS sequence"/>
</dbReference>
<reference evidence="1 2" key="1">
    <citation type="submission" date="2018-08" db="EMBL/GenBank/DDBJ databases">
        <title>Draft genome of the lignicolous fungus Coniochaeta pulveracea.</title>
        <authorList>
            <person name="Borstlap C.J."/>
            <person name="De Witt R.N."/>
            <person name="Botha A."/>
            <person name="Volschenk H."/>
        </authorList>
    </citation>
    <scope>NUCLEOTIDE SEQUENCE [LARGE SCALE GENOMIC DNA]</scope>
    <source>
        <strain evidence="1 2">CAB683</strain>
    </source>
</reference>